<reference evidence="1" key="1">
    <citation type="submission" date="2020-01" db="EMBL/GenBank/DDBJ databases">
        <title>Insect and environment-associated Actinomycetes.</title>
        <authorList>
            <person name="Currrie C."/>
            <person name="Chevrette M."/>
            <person name="Carlson C."/>
            <person name="Stubbendieck R."/>
            <person name="Wendt-Pienkowski E."/>
        </authorList>
    </citation>
    <scope>NUCLEOTIDE SEQUENCE</scope>
    <source>
        <strain evidence="1">SID7499</strain>
    </source>
</reference>
<organism evidence="1">
    <name type="scientific">Streptomyces sp. SID7499</name>
    <dbReference type="NCBI Taxonomy" id="2706086"/>
    <lineage>
        <taxon>Bacteria</taxon>
        <taxon>Bacillati</taxon>
        <taxon>Actinomycetota</taxon>
        <taxon>Actinomycetes</taxon>
        <taxon>Kitasatosporales</taxon>
        <taxon>Streptomycetaceae</taxon>
        <taxon>Streptomyces</taxon>
    </lineage>
</organism>
<accession>A0A6G3XUF5</accession>
<keyword evidence="1" id="KW-0547">Nucleotide-binding</keyword>
<feature type="non-terminal residue" evidence="1">
    <location>
        <position position="123"/>
    </location>
</feature>
<keyword evidence="1" id="KW-0067">ATP-binding</keyword>
<protein>
    <submittedName>
        <fullName evidence="1">ABC transporter ATP-binding protein</fullName>
    </submittedName>
</protein>
<sequence length="123" mass="12836">SEMPKYVMIARASAERMALVLTARPVTTPGPERPGPGGELAVDGVRHGTLRGATFTVAAGEFVAIAAYQPRAAADLAAVLAVNVAPHAYEGAVRVGGREIADLSIESVREHLLVNPYDGEIFA</sequence>
<dbReference type="AlphaFoldDB" id="A0A6G3XUF5"/>
<dbReference type="EMBL" id="JAAGMN010009113">
    <property type="protein sequence ID" value="NEE21449.1"/>
    <property type="molecule type" value="Genomic_DNA"/>
</dbReference>
<evidence type="ECO:0000313" key="1">
    <source>
        <dbReference type="EMBL" id="NEE21449.1"/>
    </source>
</evidence>
<proteinExistence type="predicted"/>
<dbReference type="GO" id="GO:0005524">
    <property type="term" value="F:ATP binding"/>
    <property type="evidence" value="ECO:0007669"/>
    <property type="project" value="UniProtKB-KW"/>
</dbReference>
<name>A0A6G3XUF5_9ACTN</name>
<gene>
    <name evidence="1" type="ORF">G3M58_85185</name>
</gene>
<comment type="caution">
    <text evidence="1">The sequence shown here is derived from an EMBL/GenBank/DDBJ whole genome shotgun (WGS) entry which is preliminary data.</text>
</comment>
<feature type="non-terminal residue" evidence="1">
    <location>
        <position position="1"/>
    </location>
</feature>